<evidence type="ECO:0000313" key="2">
    <source>
        <dbReference type="EMBL" id="KAK2181677.1"/>
    </source>
</evidence>
<sequence length="317" mass="35116">MDIQVATAVGLVGGTDEDFHVLLDDIEEQMTEAVTEVDVTEEIMLFPHDIMTHEYEYVNPMATFSKLSRWSKTAIAMTQSAAYSACAPTKTCARKQLHKKAVGLPTRVYNRALPRPPPPDPNTPAKTTSETFTQAVVSPVRRSQTAVQAKRPQVFIDTFAKPLPETQTDCAVITGTVAPFQRTDGLAAASTSPHNIVRAGAGRGQMAEQTNKEVSPYDYLSKYRSSLPTHFLPRPDGRRTHSCVPYDVPTLSVAELAERLRTLKIPEPSVTALVKLDVDGEMLTSLDENILTDEFQFSRFNAIKLMKHVREGYFPGY</sequence>
<evidence type="ECO:0000313" key="3">
    <source>
        <dbReference type="Proteomes" id="UP001209878"/>
    </source>
</evidence>
<proteinExistence type="predicted"/>
<protein>
    <submittedName>
        <fullName evidence="2">Uncharacterized protein</fullName>
    </submittedName>
</protein>
<evidence type="ECO:0000256" key="1">
    <source>
        <dbReference type="SAM" id="MobiDB-lite"/>
    </source>
</evidence>
<dbReference type="SUPFAM" id="SSF47769">
    <property type="entry name" value="SAM/Pointed domain"/>
    <property type="match status" value="1"/>
</dbReference>
<dbReference type="PANTHER" id="PTHR14454:SF11">
    <property type="entry name" value="SERRANO, ISOFORM F"/>
    <property type="match status" value="1"/>
</dbReference>
<dbReference type="InterPro" id="IPR052281">
    <property type="entry name" value="GAREM"/>
</dbReference>
<keyword evidence="3" id="KW-1185">Reference proteome</keyword>
<dbReference type="AlphaFoldDB" id="A0AAD9L1U4"/>
<organism evidence="2 3">
    <name type="scientific">Ridgeia piscesae</name>
    <name type="common">Tubeworm</name>
    <dbReference type="NCBI Taxonomy" id="27915"/>
    <lineage>
        <taxon>Eukaryota</taxon>
        <taxon>Metazoa</taxon>
        <taxon>Spiralia</taxon>
        <taxon>Lophotrochozoa</taxon>
        <taxon>Annelida</taxon>
        <taxon>Polychaeta</taxon>
        <taxon>Sedentaria</taxon>
        <taxon>Canalipalpata</taxon>
        <taxon>Sabellida</taxon>
        <taxon>Siboglinidae</taxon>
        <taxon>Ridgeia</taxon>
    </lineage>
</organism>
<comment type="caution">
    <text evidence="2">The sequence shown here is derived from an EMBL/GenBank/DDBJ whole genome shotgun (WGS) entry which is preliminary data.</text>
</comment>
<dbReference type="Proteomes" id="UP001209878">
    <property type="component" value="Unassembled WGS sequence"/>
</dbReference>
<reference evidence="2" key="1">
    <citation type="journal article" date="2023" name="Mol. Biol. Evol.">
        <title>Third-Generation Sequencing Reveals the Adaptive Role of the Epigenome in Three Deep-Sea Polychaetes.</title>
        <authorList>
            <person name="Perez M."/>
            <person name="Aroh O."/>
            <person name="Sun Y."/>
            <person name="Lan Y."/>
            <person name="Juniper S.K."/>
            <person name="Young C.R."/>
            <person name="Angers B."/>
            <person name="Qian P.Y."/>
        </authorList>
    </citation>
    <scope>NUCLEOTIDE SEQUENCE</scope>
    <source>
        <strain evidence="2">R07B-5</strain>
    </source>
</reference>
<accession>A0AAD9L1U4</accession>
<dbReference type="InterPro" id="IPR013761">
    <property type="entry name" value="SAM/pointed_sf"/>
</dbReference>
<feature type="region of interest" description="Disordered" evidence="1">
    <location>
        <begin position="109"/>
        <end position="131"/>
    </location>
</feature>
<name>A0AAD9L1U4_RIDPI</name>
<dbReference type="PANTHER" id="PTHR14454">
    <property type="entry name" value="GRB2-ASSOCIATED AND REGULATOR OF MAPK PROTEIN FAMILY MEMBER"/>
    <property type="match status" value="1"/>
</dbReference>
<gene>
    <name evidence="2" type="ORF">NP493_387g02047</name>
</gene>
<dbReference type="EMBL" id="JAODUO010000386">
    <property type="protein sequence ID" value="KAK2181677.1"/>
    <property type="molecule type" value="Genomic_DNA"/>
</dbReference>
<dbReference type="Gene3D" id="1.10.150.50">
    <property type="entry name" value="Transcription Factor, Ets-1"/>
    <property type="match status" value="1"/>
</dbReference>